<dbReference type="EMBL" id="ML178847">
    <property type="protein sequence ID" value="TFK97453.1"/>
    <property type="molecule type" value="Genomic_DNA"/>
</dbReference>
<proteinExistence type="predicted"/>
<keyword evidence="1" id="KW-1133">Transmembrane helix</keyword>
<dbReference type="PANTHER" id="PTHR37783">
    <property type="entry name" value="MEMBRANE PROTEIN, PUTATIVE (AFU_ORTHOLOGUE AFUA_1G04315)-RELATED"/>
    <property type="match status" value="1"/>
</dbReference>
<keyword evidence="4" id="KW-1185">Reference proteome</keyword>
<evidence type="ECO:0000256" key="1">
    <source>
        <dbReference type="SAM" id="Phobius"/>
    </source>
</evidence>
<accession>A0A5C3QGN5</accession>
<dbReference type="OrthoDB" id="5553410at2759"/>
<dbReference type="InterPro" id="IPR028110">
    <property type="entry name" value="TMEM254"/>
</dbReference>
<dbReference type="Gene3D" id="3.20.180.10">
    <property type="entry name" value="PNP-oxidase-like"/>
    <property type="match status" value="1"/>
</dbReference>
<sequence length="223" mass="24787">MSEDPVAAKSSFLKMYMSSHPDTLVAYCKFYGKVKEVITSAEMSHIECKSMTLGYTTKDGKKDSVVIPIQPPLRGYEDVKPRLLEMKAKAQEGLGMIKAPQITSYQFPLKEATQISVVMLWLVYCTIGTSHNPPEPPVPGFWEPGRAVVGLLGGRIAVKLAWWTVCVCHSLEALYTASLCRKHTGFVVGSLYTATTFVFGFPGFVSLRRRIQEARIDSVMKIE</sequence>
<dbReference type="InterPro" id="IPR019595">
    <property type="entry name" value="DUF2470"/>
</dbReference>
<dbReference type="PANTHER" id="PTHR37783:SF1">
    <property type="entry name" value="MEMBRANE PROTEIN, PUTATIVE (AFU_ORTHOLOGUE AFUA_1G04315)-RELATED"/>
    <property type="match status" value="1"/>
</dbReference>
<dbReference type="InterPro" id="IPR037119">
    <property type="entry name" value="Haem_oxidase_HugZ-like_sf"/>
</dbReference>
<organism evidence="3 4">
    <name type="scientific">Pterulicium gracile</name>
    <dbReference type="NCBI Taxonomy" id="1884261"/>
    <lineage>
        <taxon>Eukaryota</taxon>
        <taxon>Fungi</taxon>
        <taxon>Dikarya</taxon>
        <taxon>Basidiomycota</taxon>
        <taxon>Agaricomycotina</taxon>
        <taxon>Agaricomycetes</taxon>
        <taxon>Agaricomycetidae</taxon>
        <taxon>Agaricales</taxon>
        <taxon>Pleurotineae</taxon>
        <taxon>Pterulaceae</taxon>
        <taxon>Pterulicium</taxon>
    </lineage>
</organism>
<name>A0A5C3QGN5_9AGAR</name>
<dbReference type="Proteomes" id="UP000305067">
    <property type="component" value="Unassembled WGS sequence"/>
</dbReference>
<feature type="domain" description="DUF2470" evidence="2">
    <location>
        <begin position="15"/>
        <end position="86"/>
    </location>
</feature>
<feature type="transmembrane region" description="Helical" evidence="1">
    <location>
        <begin position="186"/>
        <end position="207"/>
    </location>
</feature>
<reference evidence="3 4" key="1">
    <citation type="journal article" date="2019" name="Nat. Ecol. Evol.">
        <title>Megaphylogeny resolves global patterns of mushroom evolution.</title>
        <authorList>
            <person name="Varga T."/>
            <person name="Krizsan K."/>
            <person name="Foldi C."/>
            <person name="Dima B."/>
            <person name="Sanchez-Garcia M."/>
            <person name="Sanchez-Ramirez S."/>
            <person name="Szollosi G.J."/>
            <person name="Szarkandi J.G."/>
            <person name="Papp V."/>
            <person name="Albert L."/>
            <person name="Andreopoulos W."/>
            <person name="Angelini C."/>
            <person name="Antonin V."/>
            <person name="Barry K.W."/>
            <person name="Bougher N.L."/>
            <person name="Buchanan P."/>
            <person name="Buyck B."/>
            <person name="Bense V."/>
            <person name="Catcheside P."/>
            <person name="Chovatia M."/>
            <person name="Cooper J."/>
            <person name="Damon W."/>
            <person name="Desjardin D."/>
            <person name="Finy P."/>
            <person name="Geml J."/>
            <person name="Haridas S."/>
            <person name="Hughes K."/>
            <person name="Justo A."/>
            <person name="Karasinski D."/>
            <person name="Kautmanova I."/>
            <person name="Kiss B."/>
            <person name="Kocsube S."/>
            <person name="Kotiranta H."/>
            <person name="LaButti K.M."/>
            <person name="Lechner B.E."/>
            <person name="Liimatainen K."/>
            <person name="Lipzen A."/>
            <person name="Lukacs Z."/>
            <person name="Mihaltcheva S."/>
            <person name="Morgado L.N."/>
            <person name="Niskanen T."/>
            <person name="Noordeloos M.E."/>
            <person name="Ohm R.A."/>
            <person name="Ortiz-Santana B."/>
            <person name="Ovrebo C."/>
            <person name="Racz N."/>
            <person name="Riley R."/>
            <person name="Savchenko A."/>
            <person name="Shiryaev A."/>
            <person name="Soop K."/>
            <person name="Spirin V."/>
            <person name="Szebenyi C."/>
            <person name="Tomsovsky M."/>
            <person name="Tulloss R.E."/>
            <person name="Uehling J."/>
            <person name="Grigoriev I.V."/>
            <person name="Vagvolgyi C."/>
            <person name="Papp T."/>
            <person name="Martin F.M."/>
            <person name="Miettinen O."/>
            <person name="Hibbett D.S."/>
            <person name="Nagy L.G."/>
        </authorList>
    </citation>
    <scope>NUCLEOTIDE SEQUENCE [LARGE SCALE GENOMIC DNA]</scope>
    <source>
        <strain evidence="3 4">CBS 309.79</strain>
    </source>
</reference>
<dbReference type="Pfam" id="PF10615">
    <property type="entry name" value="DUF2470"/>
    <property type="match status" value="1"/>
</dbReference>
<protein>
    <recommendedName>
        <fullName evidence="2">DUF2470 domain-containing protein</fullName>
    </recommendedName>
</protein>
<dbReference type="AlphaFoldDB" id="A0A5C3QGN5"/>
<gene>
    <name evidence="3" type="ORF">BDV98DRAFT_513863</name>
</gene>
<keyword evidence="1" id="KW-0472">Membrane</keyword>
<evidence type="ECO:0000259" key="2">
    <source>
        <dbReference type="Pfam" id="PF10615"/>
    </source>
</evidence>
<evidence type="ECO:0000313" key="3">
    <source>
        <dbReference type="EMBL" id="TFK97453.1"/>
    </source>
</evidence>
<dbReference type="Pfam" id="PF14934">
    <property type="entry name" value="TMEM254"/>
    <property type="match status" value="1"/>
</dbReference>
<keyword evidence="1" id="KW-0812">Transmembrane</keyword>
<evidence type="ECO:0000313" key="4">
    <source>
        <dbReference type="Proteomes" id="UP000305067"/>
    </source>
</evidence>